<dbReference type="PhylomeDB" id="A0A0G4ENK3"/>
<dbReference type="GO" id="GO:0006154">
    <property type="term" value="P:adenosine catabolic process"/>
    <property type="evidence" value="ECO:0007669"/>
    <property type="project" value="TreeGrafter"/>
</dbReference>
<evidence type="ECO:0000256" key="5">
    <source>
        <dbReference type="ARBA" id="ARBA00018099"/>
    </source>
</evidence>
<dbReference type="STRING" id="1169540.A0A0G4ENK3"/>
<dbReference type="Gene3D" id="3.20.20.140">
    <property type="entry name" value="Metal-dependent hydrolases"/>
    <property type="match status" value="1"/>
</dbReference>
<name>A0A0G4ENK3_VITBC</name>
<dbReference type="GO" id="GO:0004000">
    <property type="term" value="F:adenosine deaminase activity"/>
    <property type="evidence" value="ECO:0007669"/>
    <property type="project" value="TreeGrafter"/>
</dbReference>
<sequence>MPSTADRKAENNWYWSIPKVELHCHLEGSIRFSRLINEYVRQGIALPTDDVPAQRDFFLIETPVPDLSAFVDKFDHIHKIFADLSVLEAITEEVIEDKFNEGVVMFEMRWAPSYISGSFEYDFNDILRYIQRGVAKGRAKCDNKIEVGMICIAVGALGAEQFKKTADFCIANKDAFIAFDIAGNEVNAGQYKEYMDQLHAAGVNITVHAAEDRVAGKPENAIIAVEDLHATRIGHGIQTEKDPAAFKTILDRDIHLELCPSSNYVTNSVDSVADHPIRRFFDLGANISLNTDDPGLMAVDLPHEYKLLHELPSLHFTPAEFKDMNLKAIEASFMPKHIKDKVRDTWFSHKDPLGIAVPLPDLQPAKQVAAAAVAAAVATAAAPAAQPSVQQKKERKTRIAEDVLSPVEGMQPERKKEGRRCCCF</sequence>
<evidence type="ECO:0000256" key="1">
    <source>
        <dbReference type="ARBA" id="ARBA00001947"/>
    </source>
</evidence>
<comment type="similarity">
    <text evidence="3">Belongs to the metallo-dependent hydrolases superfamily. Adenosine and AMP deaminases family.</text>
</comment>
<dbReference type="GO" id="GO:0009168">
    <property type="term" value="P:purine ribonucleoside monophosphate biosynthetic process"/>
    <property type="evidence" value="ECO:0007669"/>
    <property type="project" value="InterPro"/>
</dbReference>
<dbReference type="OrthoDB" id="272271at2759"/>
<comment type="cofactor">
    <cofactor evidence="1">
        <name>Zn(2+)</name>
        <dbReference type="ChEBI" id="CHEBI:29105"/>
    </cofactor>
</comment>
<dbReference type="AlphaFoldDB" id="A0A0G4ENK3"/>
<dbReference type="InParanoid" id="A0A0G4ENK3"/>
<dbReference type="GO" id="GO:0006166">
    <property type="term" value="P:purine ribonucleoside salvage"/>
    <property type="evidence" value="ECO:0007669"/>
    <property type="project" value="UniProtKB-KW"/>
</dbReference>
<evidence type="ECO:0000256" key="11">
    <source>
        <dbReference type="SAM" id="MobiDB-lite"/>
    </source>
</evidence>
<dbReference type="GO" id="GO:0009897">
    <property type="term" value="C:external side of plasma membrane"/>
    <property type="evidence" value="ECO:0007669"/>
    <property type="project" value="TreeGrafter"/>
</dbReference>
<keyword evidence="7" id="KW-0660">Purine salvage</keyword>
<dbReference type="GO" id="GO:0046872">
    <property type="term" value="F:metal ion binding"/>
    <property type="evidence" value="ECO:0007669"/>
    <property type="project" value="UniProtKB-KW"/>
</dbReference>
<gene>
    <name evidence="13" type="ORF">Vbra_12488</name>
</gene>
<dbReference type="OMA" id="NHFTIHA"/>
<comment type="catalytic activity">
    <reaction evidence="10">
        <text>adenosine + H2O + H(+) = inosine + NH4(+)</text>
        <dbReference type="Rhea" id="RHEA:24408"/>
        <dbReference type="ChEBI" id="CHEBI:15377"/>
        <dbReference type="ChEBI" id="CHEBI:15378"/>
        <dbReference type="ChEBI" id="CHEBI:16335"/>
        <dbReference type="ChEBI" id="CHEBI:17596"/>
        <dbReference type="ChEBI" id="CHEBI:28938"/>
        <dbReference type="EC" id="3.5.4.4"/>
    </reaction>
</comment>
<dbReference type="EMBL" id="CDMY01000270">
    <property type="protein sequence ID" value="CEL98437.1"/>
    <property type="molecule type" value="Genomic_DNA"/>
</dbReference>
<keyword evidence="9" id="KW-0862">Zinc</keyword>
<dbReference type="PROSITE" id="PS00485">
    <property type="entry name" value="A_DEAMINASE"/>
    <property type="match status" value="1"/>
</dbReference>
<evidence type="ECO:0000256" key="9">
    <source>
        <dbReference type="ARBA" id="ARBA00022833"/>
    </source>
</evidence>
<dbReference type="UniPathway" id="UPA00606"/>
<evidence type="ECO:0000256" key="2">
    <source>
        <dbReference type="ARBA" id="ARBA00005058"/>
    </source>
</evidence>
<dbReference type="GO" id="GO:0046103">
    <property type="term" value="P:inosine biosynthetic process"/>
    <property type="evidence" value="ECO:0007669"/>
    <property type="project" value="TreeGrafter"/>
</dbReference>
<dbReference type="PANTHER" id="PTHR11409:SF43">
    <property type="entry name" value="ADENOSINE DEAMINASE"/>
    <property type="match status" value="1"/>
</dbReference>
<dbReference type="PANTHER" id="PTHR11409">
    <property type="entry name" value="ADENOSINE DEAMINASE"/>
    <property type="match status" value="1"/>
</dbReference>
<feature type="domain" description="Adenosine deaminase" evidence="12">
    <location>
        <begin position="18"/>
        <end position="344"/>
    </location>
</feature>
<dbReference type="Pfam" id="PF00962">
    <property type="entry name" value="A_deaminase"/>
    <property type="match status" value="1"/>
</dbReference>
<evidence type="ECO:0000256" key="6">
    <source>
        <dbReference type="ARBA" id="ARBA00022723"/>
    </source>
</evidence>
<evidence type="ECO:0000256" key="8">
    <source>
        <dbReference type="ARBA" id="ARBA00022801"/>
    </source>
</evidence>
<dbReference type="VEuPathDB" id="CryptoDB:Vbra_12488"/>
<evidence type="ECO:0000256" key="4">
    <source>
        <dbReference type="ARBA" id="ARBA00012784"/>
    </source>
</evidence>
<comment type="pathway">
    <text evidence="2">Purine metabolism; purine nucleoside salvage.</text>
</comment>
<dbReference type="InterPro" id="IPR006330">
    <property type="entry name" value="Ado/ade_deaminase"/>
</dbReference>
<dbReference type="EC" id="3.5.4.4" evidence="4"/>
<evidence type="ECO:0000313" key="13">
    <source>
        <dbReference type="EMBL" id="CEL98437.1"/>
    </source>
</evidence>
<dbReference type="InterPro" id="IPR006650">
    <property type="entry name" value="A/AMP_deam_AS"/>
</dbReference>
<dbReference type="Proteomes" id="UP000041254">
    <property type="component" value="Unassembled WGS sequence"/>
</dbReference>
<dbReference type="GO" id="GO:0060169">
    <property type="term" value="P:negative regulation of adenosine receptor signaling pathway"/>
    <property type="evidence" value="ECO:0007669"/>
    <property type="project" value="TreeGrafter"/>
</dbReference>
<evidence type="ECO:0000259" key="12">
    <source>
        <dbReference type="Pfam" id="PF00962"/>
    </source>
</evidence>
<keyword evidence="8" id="KW-0378">Hydrolase</keyword>
<reference evidence="13 14" key="1">
    <citation type="submission" date="2014-11" db="EMBL/GenBank/DDBJ databases">
        <authorList>
            <person name="Zhu J."/>
            <person name="Qi W."/>
            <person name="Song R."/>
        </authorList>
    </citation>
    <scope>NUCLEOTIDE SEQUENCE [LARGE SCALE GENOMIC DNA]</scope>
</reference>
<evidence type="ECO:0000256" key="3">
    <source>
        <dbReference type="ARBA" id="ARBA00006676"/>
    </source>
</evidence>
<evidence type="ECO:0000313" key="14">
    <source>
        <dbReference type="Proteomes" id="UP000041254"/>
    </source>
</evidence>
<dbReference type="FunCoup" id="A0A0G4ENK3">
    <property type="interactions" value="44"/>
</dbReference>
<feature type="region of interest" description="Disordered" evidence="11">
    <location>
        <begin position="383"/>
        <end position="419"/>
    </location>
</feature>
<protein>
    <recommendedName>
        <fullName evidence="5">Adenosine deaminase</fullName>
        <ecNumber evidence="4">3.5.4.4</ecNumber>
    </recommendedName>
</protein>
<dbReference type="GO" id="GO:0005829">
    <property type="term" value="C:cytosol"/>
    <property type="evidence" value="ECO:0007669"/>
    <property type="project" value="TreeGrafter"/>
</dbReference>
<keyword evidence="6" id="KW-0479">Metal-binding</keyword>
<evidence type="ECO:0000256" key="7">
    <source>
        <dbReference type="ARBA" id="ARBA00022726"/>
    </source>
</evidence>
<dbReference type="InterPro" id="IPR001365">
    <property type="entry name" value="A_deaminase_dom"/>
</dbReference>
<proteinExistence type="inferred from homology"/>
<dbReference type="SUPFAM" id="SSF51556">
    <property type="entry name" value="Metallo-dependent hydrolases"/>
    <property type="match status" value="1"/>
</dbReference>
<evidence type="ECO:0000256" key="10">
    <source>
        <dbReference type="ARBA" id="ARBA00047764"/>
    </source>
</evidence>
<accession>A0A0G4ENK3</accession>
<organism evidence="13 14">
    <name type="scientific">Vitrella brassicaformis (strain CCMP3155)</name>
    <dbReference type="NCBI Taxonomy" id="1169540"/>
    <lineage>
        <taxon>Eukaryota</taxon>
        <taxon>Sar</taxon>
        <taxon>Alveolata</taxon>
        <taxon>Colpodellida</taxon>
        <taxon>Vitrellaceae</taxon>
        <taxon>Vitrella</taxon>
    </lineage>
</organism>
<keyword evidence="14" id="KW-1185">Reference proteome</keyword>
<dbReference type="NCBIfam" id="TIGR01430">
    <property type="entry name" value="aden_deam"/>
    <property type="match status" value="1"/>
</dbReference>
<dbReference type="GO" id="GO:0043103">
    <property type="term" value="P:hypoxanthine salvage"/>
    <property type="evidence" value="ECO:0007669"/>
    <property type="project" value="TreeGrafter"/>
</dbReference>
<dbReference type="InterPro" id="IPR032466">
    <property type="entry name" value="Metal_Hydrolase"/>
</dbReference>